<dbReference type="Proteomes" id="UP000602198">
    <property type="component" value="Unassembled WGS sequence"/>
</dbReference>
<sequence>MNAYHAAPQQKTNTLAIVTLVTGILGLCLIPWILGFISLGQIKKSGEKGRGMAIWGMVIAVIWTVIGVIVGVASAMGSETTETVEGLRILSTTLA</sequence>
<keyword evidence="1" id="KW-1133">Transmembrane helix</keyword>
<comment type="caution">
    <text evidence="3">The sequence shown here is derived from an EMBL/GenBank/DDBJ whole genome shotgun (WGS) entry which is preliminary data.</text>
</comment>
<dbReference type="InterPro" id="IPR025241">
    <property type="entry name" value="DUF4190"/>
</dbReference>
<evidence type="ECO:0000256" key="1">
    <source>
        <dbReference type="SAM" id="Phobius"/>
    </source>
</evidence>
<feature type="transmembrane region" description="Helical" evidence="1">
    <location>
        <begin position="52"/>
        <end position="76"/>
    </location>
</feature>
<keyword evidence="4" id="KW-1185">Reference proteome</keyword>
<proteinExistence type="predicted"/>
<reference evidence="3 4" key="1">
    <citation type="submission" date="2021-01" db="EMBL/GenBank/DDBJ databases">
        <title>WGS of actinomycetes isolated from Thailand.</title>
        <authorList>
            <person name="Thawai C."/>
        </authorList>
    </citation>
    <scope>NUCLEOTIDE SEQUENCE [LARGE SCALE GENOMIC DNA]</scope>
    <source>
        <strain evidence="3 4">LPG 2</strain>
    </source>
</reference>
<evidence type="ECO:0000259" key="2">
    <source>
        <dbReference type="Pfam" id="PF13828"/>
    </source>
</evidence>
<accession>A0ABS1LXF9</accession>
<keyword evidence="1" id="KW-0812">Transmembrane</keyword>
<keyword evidence="1" id="KW-0472">Membrane</keyword>
<organism evidence="3 4">
    <name type="scientific">Nocardia acididurans</name>
    <dbReference type="NCBI Taxonomy" id="2802282"/>
    <lineage>
        <taxon>Bacteria</taxon>
        <taxon>Bacillati</taxon>
        <taxon>Actinomycetota</taxon>
        <taxon>Actinomycetes</taxon>
        <taxon>Mycobacteriales</taxon>
        <taxon>Nocardiaceae</taxon>
        <taxon>Nocardia</taxon>
    </lineage>
</organism>
<evidence type="ECO:0000313" key="4">
    <source>
        <dbReference type="Proteomes" id="UP000602198"/>
    </source>
</evidence>
<evidence type="ECO:0000313" key="3">
    <source>
        <dbReference type="EMBL" id="MBL1073018.1"/>
    </source>
</evidence>
<name>A0ABS1LXF9_9NOCA</name>
<gene>
    <name evidence="3" type="ORF">JK358_01285</name>
</gene>
<dbReference type="EMBL" id="JAERRJ010000001">
    <property type="protein sequence ID" value="MBL1073018.1"/>
    <property type="molecule type" value="Genomic_DNA"/>
</dbReference>
<feature type="domain" description="DUF4190" evidence="2">
    <location>
        <begin position="15"/>
        <end position="69"/>
    </location>
</feature>
<dbReference type="Pfam" id="PF13828">
    <property type="entry name" value="DUF4190"/>
    <property type="match status" value="1"/>
</dbReference>
<feature type="transmembrane region" description="Helical" evidence="1">
    <location>
        <begin position="15"/>
        <end position="40"/>
    </location>
</feature>
<protein>
    <submittedName>
        <fullName evidence="3">DUF4190 domain-containing protein</fullName>
    </submittedName>
</protein>
<dbReference type="RefSeq" id="WP_201942402.1">
    <property type="nucleotide sequence ID" value="NZ_JAERRJ010000001.1"/>
</dbReference>